<dbReference type="Pfam" id="PF08807">
    <property type="entry name" value="DUF1798"/>
    <property type="match status" value="1"/>
</dbReference>
<dbReference type="InterPro" id="IPR023351">
    <property type="entry name" value="YppE-like_sf"/>
</dbReference>
<dbReference type="Gene3D" id="1.20.120.440">
    <property type="entry name" value="YppE-like"/>
    <property type="match status" value="1"/>
</dbReference>
<dbReference type="EMBL" id="JBBAXC010000006">
    <property type="protein sequence ID" value="MEI5907234.1"/>
    <property type="molecule type" value="Genomic_DNA"/>
</dbReference>
<accession>A0ABU8HDL7</accession>
<reference evidence="1 2" key="1">
    <citation type="journal article" date="2018" name="J. Microbiol.">
        <title>Bacillus spongiae sp. nov., isolated from sponge of Jeju Island.</title>
        <authorList>
            <person name="Lee G.E."/>
            <person name="Im W.T."/>
            <person name="Park J.S."/>
        </authorList>
    </citation>
    <scope>NUCLEOTIDE SEQUENCE [LARGE SCALE GENOMIC DNA]</scope>
    <source>
        <strain evidence="1 2">135PIL107-10</strain>
    </source>
</reference>
<name>A0ABU8HDL7_9BACI</name>
<dbReference type="Proteomes" id="UP001312865">
    <property type="component" value="Unassembled WGS sequence"/>
</dbReference>
<keyword evidence="2" id="KW-1185">Reference proteome</keyword>
<dbReference type="RefSeq" id="WP_336586670.1">
    <property type="nucleotide sequence ID" value="NZ_JBBAXC010000006.1"/>
</dbReference>
<evidence type="ECO:0000313" key="2">
    <source>
        <dbReference type="Proteomes" id="UP001312865"/>
    </source>
</evidence>
<organism evidence="1 2">
    <name type="scientific">Bacillus spongiae</name>
    <dbReference type="NCBI Taxonomy" id="2683610"/>
    <lineage>
        <taxon>Bacteria</taxon>
        <taxon>Bacillati</taxon>
        <taxon>Bacillota</taxon>
        <taxon>Bacilli</taxon>
        <taxon>Bacillales</taxon>
        <taxon>Bacillaceae</taxon>
        <taxon>Bacillus</taxon>
    </lineage>
</organism>
<dbReference type="SUPFAM" id="SSF140415">
    <property type="entry name" value="YppE-like"/>
    <property type="match status" value="1"/>
</dbReference>
<comment type="caution">
    <text evidence="1">The sequence shown here is derived from an EMBL/GenBank/DDBJ whole genome shotgun (WGS) entry which is preliminary data.</text>
</comment>
<proteinExistence type="predicted"/>
<dbReference type="InterPro" id="IPR014913">
    <property type="entry name" value="YppE-like"/>
</dbReference>
<gene>
    <name evidence="1" type="ORF">WAK64_09205</name>
</gene>
<evidence type="ECO:0000313" key="1">
    <source>
        <dbReference type="EMBL" id="MEI5907234.1"/>
    </source>
</evidence>
<protein>
    <submittedName>
        <fullName evidence="1">YppE family protein</fullName>
    </submittedName>
</protein>
<sequence>MNNLLQLTEELIHYNEELKEIYDSKRASGDKGDFYNEVKPYADKVRDVLNKWEQASLEWIKKAQPKYIHRMQIQQTLDNVELVSVQAFYPETSYNRFQSYHQSIHYNLQTIKNELTKSV</sequence>